<dbReference type="GO" id="GO:0004386">
    <property type="term" value="F:helicase activity"/>
    <property type="evidence" value="ECO:0007669"/>
    <property type="project" value="UniProtKB-KW"/>
</dbReference>
<dbReference type="Proteomes" id="UP000672027">
    <property type="component" value="Chromosome"/>
</dbReference>
<feature type="compositionally biased region" description="Gly residues" evidence="10">
    <location>
        <begin position="584"/>
        <end position="593"/>
    </location>
</feature>
<dbReference type="InterPro" id="IPR005580">
    <property type="entry name" value="DbpA/CsdA_RNA-bd_dom"/>
</dbReference>
<evidence type="ECO:0000256" key="6">
    <source>
        <dbReference type="ARBA" id="ARBA00022884"/>
    </source>
</evidence>
<reference evidence="14 15" key="1">
    <citation type="submission" date="2021-04" db="EMBL/GenBank/DDBJ databases">
        <title>Genomics, taxonomy and metabolism of representatives of sulfur bacteria of the genus Thiothrix: Thiothrix fructosivorans QT, Thiothrix unzii A1T and three new species, Thiothrix subterranea sp. nov., Thiothrix litoralis sp. nov. and 'Candidatus Thiothrix anitrata' sp. nov.</title>
        <authorList>
            <person name="Ravin N.V."/>
            <person name="Smolyakov D."/>
            <person name="Rudenko T.S."/>
            <person name="Mardanov A.V."/>
            <person name="Beletsky A.V."/>
            <person name="Markov N.D."/>
            <person name="Fomenkov A.I."/>
            <person name="Roberts R.J."/>
            <person name="Karnachuk O.V."/>
            <person name="Novikov A."/>
            <person name="Grabovich M.Y."/>
        </authorList>
    </citation>
    <scope>NUCLEOTIDE SEQUENCE [LARGE SCALE GENOMIC DNA]</scope>
    <source>
        <strain evidence="14 15">A52</strain>
    </source>
</reference>
<dbReference type="InterPro" id="IPR001650">
    <property type="entry name" value="Helicase_C-like"/>
</dbReference>
<dbReference type="PROSITE" id="PS00039">
    <property type="entry name" value="DEAD_ATP_HELICASE"/>
    <property type="match status" value="1"/>
</dbReference>
<evidence type="ECO:0000313" key="14">
    <source>
        <dbReference type="EMBL" id="QTR49637.1"/>
    </source>
</evidence>
<feature type="compositionally biased region" description="Basic and acidic residues" evidence="10">
    <location>
        <begin position="598"/>
        <end position="620"/>
    </location>
</feature>
<dbReference type="SMART" id="SM00490">
    <property type="entry name" value="HELICc"/>
    <property type="match status" value="1"/>
</dbReference>
<dbReference type="PROSITE" id="PS51194">
    <property type="entry name" value="HELICASE_CTER"/>
    <property type="match status" value="1"/>
</dbReference>
<name>A0ABX7X2X8_9GAMM</name>
<organism evidence="14 15">
    <name type="scientific">Candidatus Thiothrix anitrata</name>
    <dbReference type="NCBI Taxonomy" id="2823902"/>
    <lineage>
        <taxon>Bacteria</taxon>
        <taxon>Pseudomonadati</taxon>
        <taxon>Pseudomonadota</taxon>
        <taxon>Gammaproteobacteria</taxon>
        <taxon>Thiotrichales</taxon>
        <taxon>Thiotrichaceae</taxon>
        <taxon>Thiothrix</taxon>
    </lineage>
</organism>
<dbReference type="InterPro" id="IPR011545">
    <property type="entry name" value="DEAD/DEAH_box_helicase_dom"/>
</dbReference>
<dbReference type="Pfam" id="PF03880">
    <property type="entry name" value="DbpA"/>
    <property type="match status" value="1"/>
</dbReference>
<dbReference type="PROSITE" id="PS51192">
    <property type="entry name" value="HELICASE_ATP_BIND_1"/>
    <property type="match status" value="1"/>
</dbReference>
<dbReference type="InterPro" id="IPR012677">
    <property type="entry name" value="Nucleotide-bd_a/b_plait_sf"/>
</dbReference>
<dbReference type="InterPro" id="IPR050547">
    <property type="entry name" value="DEAD_box_RNA_helicases"/>
</dbReference>
<dbReference type="CDD" id="cd12499">
    <property type="entry name" value="RRM_EcCsdA_like"/>
    <property type="match status" value="1"/>
</dbReference>
<dbReference type="PANTHER" id="PTHR47963:SF8">
    <property type="entry name" value="ATP-DEPENDENT RNA HELICASE DEAD"/>
    <property type="match status" value="1"/>
</dbReference>
<dbReference type="InterPro" id="IPR044742">
    <property type="entry name" value="DEAD/DEAH_RhlB"/>
</dbReference>
<dbReference type="SUPFAM" id="SSF52540">
    <property type="entry name" value="P-loop containing nucleoside triphosphate hydrolases"/>
    <property type="match status" value="1"/>
</dbReference>
<feature type="compositionally biased region" description="Basic and acidic residues" evidence="10">
    <location>
        <begin position="637"/>
        <end position="650"/>
    </location>
</feature>
<dbReference type="EC" id="3.6.4.13" evidence="8"/>
<feature type="compositionally biased region" description="Basic and acidic residues" evidence="10">
    <location>
        <begin position="453"/>
        <end position="463"/>
    </location>
</feature>
<keyword evidence="1 8" id="KW-0963">Cytoplasm</keyword>
<dbReference type="InterPro" id="IPR034415">
    <property type="entry name" value="CsdA_RRM"/>
</dbReference>
<dbReference type="CDD" id="cd00268">
    <property type="entry name" value="DEADc"/>
    <property type="match status" value="1"/>
</dbReference>
<feature type="region of interest" description="Disordered" evidence="10">
    <location>
        <begin position="556"/>
        <end position="650"/>
    </location>
</feature>
<comment type="similarity">
    <text evidence="8">Belongs to the DEAD box helicase family. DeaD/CsdA subfamily.</text>
</comment>
<dbReference type="EMBL" id="CP072800">
    <property type="protein sequence ID" value="QTR49637.1"/>
    <property type="molecule type" value="Genomic_DNA"/>
</dbReference>
<keyword evidence="6 8" id="KW-0694">RNA-binding</keyword>
<dbReference type="InterPro" id="IPR057325">
    <property type="entry name" value="DeaD_dimer"/>
</dbReference>
<dbReference type="Pfam" id="PF25399">
    <property type="entry name" value="DeaD_dimer"/>
    <property type="match status" value="1"/>
</dbReference>
<evidence type="ECO:0000259" key="11">
    <source>
        <dbReference type="PROSITE" id="PS51192"/>
    </source>
</evidence>
<dbReference type="PROSITE" id="PS51195">
    <property type="entry name" value="Q_MOTIF"/>
    <property type="match status" value="1"/>
</dbReference>
<dbReference type="InterPro" id="IPR014001">
    <property type="entry name" value="Helicase_ATP-bd"/>
</dbReference>
<evidence type="ECO:0000259" key="12">
    <source>
        <dbReference type="PROSITE" id="PS51194"/>
    </source>
</evidence>
<dbReference type="Gene3D" id="3.30.70.330">
    <property type="match status" value="1"/>
</dbReference>
<evidence type="ECO:0000256" key="8">
    <source>
        <dbReference type="HAMAP-Rule" id="MF_00964"/>
    </source>
</evidence>
<feature type="domain" description="Helicase ATP-binding" evidence="11">
    <location>
        <begin position="40"/>
        <end position="211"/>
    </location>
</feature>
<dbReference type="InterPro" id="IPR014014">
    <property type="entry name" value="RNA_helicase_DEAD_Q_motif"/>
</dbReference>
<keyword evidence="5 8" id="KW-0067">ATP-binding</keyword>
<feature type="domain" description="Helicase C-terminal" evidence="12">
    <location>
        <begin position="235"/>
        <end position="382"/>
    </location>
</feature>
<keyword evidence="2 8" id="KW-0547">Nucleotide-binding</keyword>
<keyword evidence="7 8" id="KW-0346">Stress response</keyword>
<evidence type="ECO:0000256" key="10">
    <source>
        <dbReference type="SAM" id="MobiDB-lite"/>
    </source>
</evidence>
<keyword evidence="3 8" id="KW-0378">Hydrolase</keyword>
<dbReference type="InterPro" id="IPR028618">
    <property type="entry name" value="DEAD_helicase_DeaD"/>
</dbReference>
<feature type="short sequence motif" description="Q motif" evidence="9">
    <location>
        <begin position="9"/>
        <end position="37"/>
    </location>
</feature>
<feature type="domain" description="DEAD-box RNA helicase Q" evidence="13">
    <location>
        <begin position="9"/>
        <end position="37"/>
    </location>
</feature>
<evidence type="ECO:0000256" key="1">
    <source>
        <dbReference type="ARBA" id="ARBA00022490"/>
    </source>
</evidence>
<comment type="catalytic activity">
    <reaction evidence="8">
        <text>ATP + H2O = ADP + phosphate + H(+)</text>
        <dbReference type="Rhea" id="RHEA:13065"/>
        <dbReference type="ChEBI" id="CHEBI:15377"/>
        <dbReference type="ChEBI" id="CHEBI:15378"/>
        <dbReference type="ChEBI" id="CHEBI:30616"/>
        <dbReference type="ChEBI" id="CHEBI:43474"/>
        <dbReference type="ChEBI" id="CHEBI:456216"/>
        <dbReference type="EC" id="3.6.4.13"/>
    </reaction>
</comment>
<protein>
    <recommendedName>
        <fullName evidence="8">ATP-dependent RNA helicase DeaD</fullName>
        <ecNumber evidence="8">3.6.4.13</ecNumber>
    </recommendedName>
    <alternativeName>
        <fullName evidence="8">Cold-shock DEAD box protein A</fullName>
    </alternativeName>
</protein>
<sequence length="650" mass="71600">MSPEINTSPIFADFGLAAPVLQAVQDLGYETPSAIQAETIPYLLEGRDVLGQAQTGTGKTAAFALPLLSRLDMSKTGPQILVLAPTRELAIQVAEAFQKYAGKLPGFHVMPIYGGQDYRTQFRQLERGVQVVVGTPGRVMDHLRRGSLKLDGLQALVLDEADEMLRMGFIEDIEWIMEQTPPNRQIALFSATMPPAIHRIAQSYLTNPAEVKIKVKTTTADTIRQRYWLVSGLHKLDALTRILEAEPFDAVIIFVRTKTETVELADRLQARGYSAVALNGDIPQNVRERTIDQLKKGKIDILIATDVAARGLDVERISHVINYDIPTDTESYVHRIGRTGRAGRSGDAILFVSPRERHLLRAIERATRKPIDLMELPSTEIINNRRISLFNQRITDTLAEEGLDFFSQLLEAYEREHNVPAIEIAAALAKLVQGDAPLLLEEKKNHPAYNPDSVREREQDQRKPGKRKANSAFSSDEETIPMERFRIAVGRTHGVKPGNIVGAIANEAGLDSRYIGHIDIQDDFSLVDLPAGMPKDILGDLRRTRVAGQMLNIEPAGESAADYSPSRTSGGGGGRRPERDGGGRGRSFGGGSGSAPPRRRDSGKMGERPDRRPRAEKSAGGERPPSRPKPSTISRKPASDKDKGKPKRND</sequence>
<keyword evidence="15" id="KW-1185">Reference proteome</keyword>
<keyword evidence="4 8" id="KW-0347">Helicase</keyword>
<evidence type="ECO:0000313" key="15">
    <source>
        <dbReference type="Proteomes" id="UP000672027"/>
    </source>
</evidence>
<evidence type="ECO:0000256" key="3">
    <source>
        <dbReference type="ARBA" id="ARBA00022801"/>
    </source>
</evidence>
<feature type="region of interest" description="Disordered" evidence="10">
    <location>
        <begin position="442"/>
        <end position="477"/>
    </location>
</feature>
<dbReference type="InterPro" id="IPR027417">
    <property type="entry name" value="P-loop_NTPase"/>
</dbReference>
<evidence type="ECO:0000259" key="13">
    <source>
        <dbReference type="PROSITE" id="PS51195"/>
    </source>
</evidence>
<comment type="subcellular location">
    <subcellularLocation>
        <location evidence="8">Cytoplasm</location>
    </subcellularLocation>
</comment>
<dbReference type="CDD" id="cd18787">
    <property type="entry name" value="SF2_C_DEAD"/>
    <property type="match status" value="1"/>
</dbReference>
<evidence type="ECO:0000256" key="5">
    <source>
        <dbReference type="ARBA" id="ARBA00022840"/>
    </source>
</evidence>
<accession>A0ABX7X2X8</accession>
<comment type="function">
    <text evidence="8">DEAD-box RNA helicase involved in various cellular processes at low temperature, including ribosome biogenesis, mRNA degradation and translation initiation.</text>
</comment>
<evidence type="ECO:0000256" key="2">
    <source>
        <dbReference type="ARBA" id="ARBA00022741"/>
    </source>
</evidence>
<proteinExistence type="inferred from homology"/>
<dbReference type="PANTHER" id="PTHR47963">
    <property type="entry name" value="DEAD-BOX ATP-DEPENDENT RNA HELICASE 47, MITOCHONDRIAL"/>
    <property type="match status" value="1"/>
</dbReference>
<gene>
    <name evidence="8" type="primary">deaD</name>
    <name evidence="8" type="synonym">csdA</name>
    <name evidence="14" type="ORF">J8380_15585</name>
</gene>
<evidence type="ECO:0000256" key="4">
    <source>
        <dbReference type="ARBA" id="ARBA00022806"/>
    </source>
</evidence>
<evidence type="ECO:0000256" key="9">
    <source>
        <dbReference type="PROSITE-ProRule" id="PRU00552"/>
    </source>
</evidence>
<dbReference type="RefSeq" id="WP_210226476.1">
    <property type="nucleotide sequence ID" value="NZ_CP072800.1"/>
</dbReference>
<dbReference type="Pfam" id="PF00271">
    <property type="entry name" value="Helicase_C"/>
    <property type="match status" value="1"/>
</dbReference>
<evidence type="ECO:0000256" key="7">
    <source>
        <dbReference type="ARBA" id="ARBA00023016"/>
    </source>
</evidence>
<dbReference type="HAMAP" id="MF_00964">
    <property type="entry name" value="DEAD_helicase_DeaD"/>
    <property type="match status" value="1"/>
</dbReference>
<dbReference type="Gene3D" id="3.40.50.300">
    <property type="entry name" value="P-loop containing nucleotide triphosphate hydrolases"/>
    <property type="match status" value="2"/>
</dbReference>
<dbReference type="Pfam" id="PF00270">
    <property type="entry name" value="DEAD"/>
    <property type="match status" value="1"/>
</dbReference>
<dbReference type="SMART" id="SM00487">
    <property type="entry name" value="DEXDc"/>
    <property type="match status" value="1"/>
</dbReference>
<dbReference type="InterPro" id="IPR000629">
    <property type="entry name" value="RNA-helicase_DEAD-box_CS"/>
</dbReference>